<dbReference type="AlphaFoldDB" id="A0A1V4A7Z5"/>
<protein>
    <submittedName>
        <fullName evidence="4">Mannose-binding protein</fullName>
    </submittedName>
</protein>
<dbReference type="Proteomes" id="UP000190539">
    <property type="component" value="Unassembled WGS sequence"/>
</dbReference>
<evidence type="ECO:0000256" key="2">
    <source>
        <dbReference type="SAM" id="Phobius"/>
    </source>
</evidence>
<dbReference type="InterPro" id="IPR001480">
    <property type="entry name" value="Bulb-type_lectin_dom"/>
</dbReference>
<reference evidence="4 5" key="1">
    <citation type="submission" date="2017-02" db="EMBL/GenBank/DDBJ databases">
        <title>Draft Genome Sequence of Streptomyces tsukubaensis F601, a Producer of the immunosuppressant tacrolimus FK506.</title>
        <authorList>
            <person name="Zong G."/>
            <person name="Zhong C."/>
            <person name="Fu J."/>
            <person name="Qin R."/>
            <person name="Cao G."/>
        </authorList>
    </citation>
    <scope>NUCLEOTIDE SEQUENCE [LARGE SCALE GENOMIC DNA]</scope>
    <source>
        <strain evidence="4 5">F601</strain>
    </source>
</reference>
<feature type="compositionally biased region" description="Low complexity" evidence="1">
    <location>
        <begin position="31"/>
        <end position="46"/>
    </location>
</feature>
<feature type="compositionally biased region" description="Low complexity" evidence="1">
    <location>
        <begin position="173"/>
        <end position="190"/>
    </location>
</feature>
<evidence type="ECO:0000313" key="4">
    <source>
        <dbReference type="EMBL" id="OON78069.1"/>
    </source>
</evidence>
<dbReference type="PROSITE" id="PS50927">
    <property type="entry name" value="BULB_LECTIN"/>
    <property type="match status" value="1"/>
</dbReference>
<name>A0A1V4A7Z5_9ACTN</name>
<dbReference type="CDD" id="cd00028">
    <property type="entry name" value="B_lectin"/>
    <property type="match status" value="1"/>
</dbReference>
<keyword evidence="5" id="KW-1185">Reference proteome</keyword>
<dbReference type="EMBL" id="MVFC01000013">
    <property type="protein sequence ID" value="OON78069.1"/>
    <property type="molecule type" value="Genomic_DNA"/>
</dbReference>
<proteinExistence type="predicted"/>
<dbReference type="OrthoDB" id="516973at2"/>
<sequence length="324" mass="33049">MPLKHPTPGAKATAAAASGEQEAGSPPPAPAEETPGPAAVPETEPGTSPAGENAATPDQAAAGAAEAPEEGVAVATAVATAPATKTGTGVDGGRPRTPILAGAAILGAALIAIPLLLVGNANDERDDGAKGSTTEGADTVLSMDSAPAVPEDYKTAKPSPSPTRKKPEKTETPKAAAPVPVVPTAEPSPSRTAAKKPAPEPKPKSSPKPASQAASQPDWKTVTISAPSIIDVNQAWSTNRIRMVMQPDGNLVVLNEHDKPVWASMTFGSNHRAIFQSDGNLVIHNGDDRPIWASKTHMYPGAQLVLRADGKVVIEHNGQVVWST</sequence>
<evidence type="ECO:0000256" key="1">
    <source>
        <dbReference type="SAM" id="MobiDB-lite"/>
    </source>
</evidence>
<dbReference type="SUPFAM" id="SSF51110">
    <property type="entry name" value="alpha-D-mannose-specific plant lectins"/>
    <property type="match status" value="1"/>
</dbReference>
<gene>
    <name evidence="4" type="ORF">B1H18_17810</name>
</gene>
<feature type="compositionally biased region" description="Low complexity" evidence="1">
    <location>
        <begin position="207"/>
        <end position="217"/>
    </location>
</feature>
<feature type="region of interest" description="Disordered" evidence="1">
    <location>
        <begin position="125"/>
        <end position="220"/>
    </location>
</feature>
<organism evidence="4 5">
    <name type="scientific">Streptomyces tsukubensis</name>
    <dbReference type="NCBI Taxonomy" id="83656"/>
    <lineage>
        <taxon>Bacteria</taxon>
        <taxon>Bacillati</taxon>
        <taxon>Actinomycetota</taxon>
        <taxon>Actinomycetes</taxon>
        <taxon>Kitasatosporales</taxon>
        <taxon>Streptomycetaceae</taxon>
        <taxon>Streptomyces</taxon>
    </lineage>
</organism>
<dbReference type="Gene3D" id="2.90.10.10">
    <property type="entry name" value="Bulb-type lectin domain"/>
    <property type="match status" value="1"/>
</dbReference>
<dbReference type="RefSeq" id="WP_077969127.1">
    <property type="nucleotide sequence ID" value="NZ_CP045178.1"/>
</dbReference>
<dbReference type="SMART" id="SM00108">
    <property type="entry name" value="B_lectin"/>
    <property type="match status" value="1"/>
</dbReference>
<feature type="region of interest" description="Disordered" evidence="1">
    <location>
        <begin position="1"/>
        <end position="73"/>
    </location>
</feature>
<feature type="transmembrane region" description="Helical" evidence="2">
    <location>
        <begin position="99"/>
        <end position="118"/>
    </location>
</feature>
<keyword evidence="2" id="KW-0812">Transmembrane</keyword>
<dbReference type="STRING" id="83656.B1H18_17810"/>
<dbReference type="InterPro" id="IPR036426">
    <property type="entry name" value="Bulb-type_lectin_dom_sf"/>
</dbReference>
<feature type="compositionally biased region" description="Low complexity" evidence="1">
    <location>
        <begin position="54"/>
        <end position="73"/>
    </location>
</feature>
<evidence type="ECO:0000259" key="3">
    <source>
        <dbReference type="PROSITE" id="PS50927"/>
    </source>
</evidence>
<accession>A0A1V4A7Z5</accession>
<keyword evidence="2" id="KW-0472">Membrane</keyword>
<feature type="domain" description="Bulb-type lectin" evidence="3">
    <location>
        <begin position="221"/>
        <end position="324"/>
    </location>
</feature>
<keyword evidence="2" id="KW-1133">Transmembrane helix</keyword>
<feature type="compositionally biased region" description="Low complexity" evidence="1">
    <location>
        <begin position="1"/>
        <end position="24"/>
    </location>
</feature>
<evidence type="ECO:0000313" key="5">
    <source>
        <dbReference type="Proteomes" id="UP000190539"/>
    </source>
</evidence>
<comment type="caution">
    <text evidence="4">The sequence shown here is derived from an EMBL/GenBank/DDBJ whole genome shotgun (WGS) entry which is preliminary data.</text>
</comment>